<evidence type="ECO:0000259" key="5">
    <source>
        <dbReference type="Pfam" id="PF03167"/>
    </source>
</evidence>
<feature type="domain" description="Uracil-DNA glycosylase-like" evidence="5">
    <location>
        <begin position="162"/>
        <end position="303"/>
    </location>
</feature>
<dbReference type="GO" id="GO:0008263">
    <property type="term" value="F:pyrimidine-specific mismatch base pair DNA N-glycosylase activity"/>
    <property type="evidence" value="ECO:0007669"/>
    <property type="project" value="TreeGrafter"/>
</dbReference>
<dbReference type="GO" id="GO:0004844">
    <property type="term" value="F:uracil DNA N-glycosylase activity"/>
    <property type="evidence" value="ECO:0007669"/>
    <property type="project" value="TreeGrafter"/>
</dbReference>
<accession>A0A5C3ELF1</accession>
<feature type="region of interest" description="Disordered" evidence="4">
    <location>
        <begin position="356"/>
        <end position="387"/>
    </location>
</feature>
<dbReference type="Gene3D" id="3.40.470.10">
    <property type="entry name" value="Uracil-DNA glycosylase-like domain"/>
    <property type="match status" value="1"/>
</dbReference>
<dbReference type="OrthoDB" id="565731at2759"/>
<reference evidence="6 7" key="1">
    <citation type="submission" date="2018-03" db="EMBL/GenBank/DDBJ databases">
        <authorList>
            <person name="Guldener U."/>
        </authorList>
    </citation>
    <scope>NUCLEOTIDE SEQUENCE [LARGE SCALE GENOMIC DNA]</scope>
    <source>
        <strain evidence="6 7">NBRC100155</strain>
    </source>
</reference>
<dbReference type="SUPFAM" id="SSF52141">
    <property type="entry name" value="Uracil-DNA glycosylase-like"/>
    <property type="match status" value="1"/>
</dbReference>
<protein>
    <recommendedName>
        <fullName evidence="5">Uracil-DNA glycosylase-like domain-containing protein</fullName>
    </recommendedName>
</protein>
<keyword evidence="3" id="KW-0234">DNA repair</keyword>
<name>A0A5C3ELF1_9BASI</name>
<evidence type="ECO:0000313" key="7">
    <source>
        <dbReference type="Proteomes" id="UP000324022"/>
    </source>
</evidence>
<dbReference type="Pfam" id="PF03167">
    <property type="entry name" value="UDG"/>
    <property type="match status" value="1"/>
</dbReference>
<dbReference type="PANTHER" id="PTHR12159:SF9">
    <property type="entry name" value="G_T MISMATCH-SPECIFIC THYMINE DNA GLYCOSYLASE"/>
    <property type="match status" value="1"/>
</dbReference>
<feature type="compositionally biased region" description="Polar residues" evidence="4">
    <location>
        <begin position="45"/>
        <end position="67"/>
    </location>
</feature>
<dbReference type="AlphaFoldDB" id="A0A5C3ELF1"/>
<keyword evidence="1" id="KW-0227">DNA damage</keyword>
<gene>
    <name evidence="6" type="ORF">UTRI_05431_B</name>
</gene>
<sequence length="535" mass="57678">MQHGQNEAGPDAGSATSSSPSSPAGMARLPNHFAAKFEYAGEHNAGSSRLSSQMASNLVKSCPSQESNPRRSPRKSQVRYTVLSAAFAASDDDEGFEPRSGASSPQKGRKMRTAQHEASGEDDLSSSNGPKKTKPRKRIKRTRDDPNSAAGSIYAHLKGLPDLFAEHNDIMFCGINPGVKSSHSGHHFAHRSNHFYPSLHRAGITQERMKPEQDVEFPYLRPLSLGLTNLAGRPTAEGSELLPSELIAGVPLLLEKIQRWKPKTVCFVGKGISEAFMKGLKQAEAIHGGSASRKRRISKSASPRKKTPGRIQDVKIEESASGLTAAAVKREGEQKSERTLLKASIPSGVLCAHPPPAIVGEDVKPPNGASPSKAPASPKKQLYTKGNSKDDAGYGILPICVPHSKRHGDTLSLDDVTLFFVTPSSSARVTTHFLDDKARILSSLRVLAEHLQSALAMKHAGRVPLSNMDSDSQGRCDIGLKVEEETSFTQETTERQPVDGATTIVELEVVDLTRFQVIPQEEDDDPFGDGVVVDL</sequence>
<evidence type="ECO:0000256" key="4">
    <source>
        <dbReference type="SAM" id="MobiDB-lite"/>
    </source>
</evidence>
<keyword evidence="7" id="KW-1185">Reference proteome</keyword>
<feature type="region of interest" description="Disordered" evidence="4">
    <location>
        <begin position="91"/>
        <end position="150"/>
    </location>
</feature>
<dbReference type="PANTHER" id="PTHR12159">
    <property type="entry name" value="G/T AND G/U MISMATCH-SPECIFIC DNA GLYCOSYLASE"/>
    <property type="match status" value="1"/>
</dbReference>
<dbReference type="GO" id="GO:0006285">
    <property type="term" value="P:base-excision repair, AP site formation"/>
    <property type="evidence" value="ECO:0007669"/>
    <property type="project" value="InterPro"/>
</dbReference>
<dbReference type="InterPro" id="IPR015637">
    <property type="entry name" value="MUG/TDG"/>
</dbReference>
<evidence type="ECO:0000313" key="6">
    <source>
        <dbReference type="EMBL" id="SPO30945.1"/>
    </source>
</evidence>
<evidence type="ECO:0000256" key="3">
    <source>
        <dbReference type="ARBA" id="ARBA00023204"/>
    </source>
</evidence>
<evidence type="ECO:0000256" key="1">
    <source>
        <dbReference type="ARBA" id="ARBA00022763"/>
    </source>
</evidence>
<feature type="region of interest" description="Disordered" evidence="4">
    <location>
        <begin position="1"/>
        <end position="29"/>
    </location>
</feature>
<dbReference type="Proteomes" id="UP000324022">
    <property type="component" value="Unassembled WGS sequence"/>
</dbReference>
<dbReference type="EMBL" id="OOIN01000035">
    <property type="protein sequence ID" value="SPO30945.1"/>
    <property type="molecule type" value="Genomic_DNA"/>
</dbReference>
<dbReference type="InterPro" id="IPR036895">
    <property type="entry name" value="Uracil-DNA_glycosylase-like_sf"/>
</dbReference>
<dbReference type="CDD" id="cd10028">
    <property type="entry name" value="UDG-F2_TDG_MUG"/>
    <property type="match status" value="1"/>
</dbReference>
<proteinExistence type="predicted"/>
<feature type="compositionally biased region" description="Basic residues" evidence="4">
    <location>
        <begin position="292"/>
        <end position="308"/>
    </location>
</feature>
<dbReference type="InterPro" id="IPR005122">
    <property type="entry name" value="Uracil-DNA_glycosylase-like"/>
</dbReference>
<keyword evidence="2" id="KW-0378">Hydrolase</keyword>
<feature type="compositionally biased region" description="Low complexity" evidence="4">
    <location>
        <begin position="8"/>
        <end position="27"/>
    </location>
</feature>
<evidence type="ECO:0000256" key="2">
    <source>
        <dbReference type="ARBA" id="ARBA00022801"/>
    </source>
</evidence>
<feature type="region of interest" description="Disordered" evidence="4">
    <location>
        <begin position="43"/>
        <end position="78"/>
    </location>
</feature>
<feature type="region of interest" description="Disordered" evidence="4">
    <location>
        <begin position="285"/>
        <end position="316"/>
    </location>
</feature>
<feature type="compositionally biased region" description="Low complexity" evidence="4">
    <location>
        <begin position="369"/>
        <end position="380"/>
    </location>
</feature>
<feature type="compositionally biased region" description="Basic residues" evidence="4">
    <location>
        <begin position="131"/>
        <end position="141"/>
    </location>
</feature>
<organism evidence="6 7">
    <name type="scientific">Ustilago trichophora</name>
    <dbReference type="NCBI Taxonomy" id="86804"/>
    <lineage>
        <taxon>Eukaryota</taxon>
        <taxon>Fungi</taxon>
        <taxon>Dikarya</taxon>
        <taxon>Basidiomycota</taxon>
        <taxon>Ustilaginomycotina</taxon>
        <taxon>Ustilaginomycetes</taxon>
        <taxon>Ustilaginales</taxon>
        <taxon>Ustilaginaceae</taxon>
        <taxon>Ustilago</taxon>
    </lineage>
</organism>